<comment type="caution">
    <text evidence="9">The sequence shown here is derived from an EMBL/GenBank/DDBJ whole genome shotgun (WGS) entry which is preliminary data.</text>
</comment>
<name>A0A0B0EP91_9BACT</name>
<dbReference type="Gene3D" id="1.10.520.20">
    <property type="entry name" value="N-terminal domain of the delta subunit of the F1F0-ATP synthase"/>
    <property type="match status" value="1"/>
</dbReference>
<protein>
    <recommendedName>
        <fullName evidence="7">ATP synthase subunit delta</fullName>
    </recommendedName>
    <alternativeName>
        <fullName evidence="7">ATP synthase F(1) sector subunit delta</fullName>
    </alternativeName>
    <alternativeName>
        <fullName evidence="7">F-type ATPase subunit delta</fullName>
        <shortName evidence="7">F-ATPase subunit delta</shortName>
    </alternativeName>
</protein>
<dbReference type="InterPro" id="IPR026015">
    <property type="entry name" value="ATP_synth_OSCP/delta_N_sf"/>
</dbReference>
<keyword evidence="3 7" id="KW-0375">Hydrogen ion transport</keyword>
<evidence type="ECO:0000256" key="2">
    <source>
        <dbReference type="ARBA" id="ARBA00022448"/>
    </source>
</evidence>
<comment type="function">
    <text evidence="7">F(1)F(0) ATP synthase produces ATP from ADP in the presence of a proton or sodium gradient. F-type ATPases consist of two structural domains, F(1) containing the extramembraneous catalytic core and F(0) containing the membrane proton channel, linked together by a central stalk and a peripheral stalk. During catalysis, ATP synthesis in the catalytic domain of F(1) is coupled via a rotary mechanism of the central stalk subunits to proton translocation.</text>
</comment>
<reference evidence="9 10" key="1">
    <citation type="submission" date="2014-10" db="EMBL/GenBank/DDBJ databases">
        <title>Draft genome of anammox bacterium scalindua brodae, obtained using differential coverage binning of sequence data from two enrichment reactors.</title>
        <authorList>
            <person name="Speth D.R."/>
            <person name="Russ L."/>
            <person name="Kartal B."/>
            <person name="Op den Camp H.J."/>
            <person name="Dutilh B.E."/>
            <person name="Jetten M.S."/>
        </authorList>
    </citation>
    <scope>NUCLEOTIDE SEQUENCE [LARGE SCALE GENOMIC DNA]</scope>
    <source>
        <strain evidence="9">RU1</strain>
    </source>
</reference>
<evidence type="ECO:0000313" key="10">
    <source>
        <dbReference type="Proteomes" id="UP000030652"/>
    </source>
</evidence>
<feature type="coiled-coil region" evidence="8">
    <location>
        <begin position="117"/>
        <end position="144"/>
    </location>
</feature>
<keyword evidence="6 7" id="KW-0066">ATP synthesis</keyword>
<evidence type="ECO:0000256" key="1">
    <source>
        <dbReference type="ARBA" id="ARBA00004370"/>
    </source>
</evidence>
<dbReference type="PROSITE" id="PS00389">
    <property type="entry name" value="ATPASE_DELTA"/>
    <property type="match status" value="1"/>
</dbReference>
<comment type="function">
    <text evidence="7">This protein is part of the stalk that links CF(0) to CF(1). It either transmits conformational changes from CF(0) to CF(1) or is implicated in proton conduction.</text>
</comment>
<evidence type="ECO:0000256" key="8">
    <source>
        <dbReference type="SAM" id="Coils"/>
    </source>
</evidence>
<dbReference type="PANTHER" id="PTHR11910">
    <property type="entry name" value="ATP SYNTHASE DELTA CHAIN"/>
    <property type="match status" value="1"/>
</dbReference>
<dbReference type="GO" id="GO:0046933">
    <property type="term" value="F:proton-transporting ATP synthase activity, rotational mechanism"/>
    <property type="evidence" value="ECO:0007669"/>
    <property type="project" value="UniProtKB-UniRule"/>
</dbReference>
<accession>A0A0B0EP91</accession>
<dbReference type="NCBIfam" id="TIGR01145">
    <property type="entry name" value="ATP_synt_delta"/>
    <property type="match status" value="1"/>
</dbReference>
<gene>
    <name evidence="7" type="primary">atpH</name>
    <name evidence="9" type="ORF">SCABRO_01307</name>
</gene>
<dbReference type="HAMAP" id="MF_01416">
    <property type="entry name" value="ATP_synth_delta_bact"/>
    <property type="match status" value="1"/>
</dbReference>
<dbReference type="Proteomes" id="UP000030652">
    <property type="component" value="Unassembled WGS sequence"/>
</dbReference>
<evidence type="ECO:0000256" key="3">
    <source>
        <dbReference type="ARBA" id="ARBA00022781"/>
    </source>
</evidence>
<dbReference type="AlphaFoldDB" id="A0A0B0EP91"/>
<keyword evidence="7" id="KW-1003">Cell membrane</keyword>
<sequence length="183" mass="20763">MIQKSLIEGYSLALYEVAVKHGDTGDIEKDLDGIKQLLSTNKDFRSILYHPAITKTDKKNIVDKVIVPQCSSKWVKNILFVLIDKRRERILDYLPDVYKGVAGRIRGIVPVKVQTAIPLTEDRLVSLKKKLEKLTKKKVEIETEINKDIIGGMIIRIENKIIDGSITNHLKNLKKSLLKTAFA</sequence>
<dbReference type="eggNOG" id="COG0712">
    <property type="taxonomic scope" value="Bacteria"/>
</dbReference>
<comment type="subcellular location">
    <subcellularLocation>
        <location evidence="7">Cell membrane</location>
        <topology evidence="7">Peripheral membrane protein</topology>
    </subcellularLocation>
    <subcellularLocation>
        <location evidence="1">Membrane</location>
    </subcellularLocation>
</comment>
<evidence type="ECO:0000256" key="5">
    <source>
        <dbReference type="ARBA" id="ARBA00023136"/>
    </source>
</evidence>
<comment type="similarity">
    <text evidence="7">Belongs to the ATPase delta chain family.</text>
</comment>
<keyword evidence="8" id="KW-0175">Coiled coil</keyword>
<keyword evidence="2 7" id="KW-0813">Transport</keyword>
<proteinExistence type="inferred from homology"/>
<dbReference type="InterPro" id="IPR000711">
    <property type="entry name" value="ATPase_OSCP/dsu"/>
</dbReference>
<evidence type="ECO:0000256" key="4">
    <source>
        <dbReference type="ARBA" id="ARBA00023065"/>
    </source>
</evidence>
<keyword evidence="4 7" id="KW-0406">Ion transport</keyword>
<organism evidence="9 10">
    <name type="scientific">Candidatus Scalindua brodae</name>
    <dbReference type="NCBI Taxonomy" id="237368"/>
    <lineage>
        <taxon>Bacteria</taxon>
        <taxon>Pseudomonadati</taxon>
        <taxon>Planctomycetota</taxon>
        <taxon>Candidatus Brocadiia</taxon>
        <taxon>Candidatus Brocadiales</taxon>
        <taxon>Candidatus Scalinduaceae</taxon>
        <taxon>Candidatus Scalindua</taxon>
    </lineage>
</organism>
<dbReference type="SUPFAM" id="SSF47928">
    <property type="entry name" value="N-terminal domain of the delta subunit of the F1F0-ATP synthase"/>
    <property type="match status" value="1"/>
</dbReference>
<keyword evidence="7" id="KW-0139">CF(1)</keyword>
<dbReference type="PRINTS" id="PR00125">
    <property type="entry name" value="ATPASEDELTA"/>
</dbReference>
<dbReference type="GO" id="GO:0005886">
    <property type="term" value="C:plasma membrane"/>
    <property type="evidence" value="ECO:0007669"/>
    <property type="project" value="UniProtKB-SubCell"/>
</dbReference>
<dbReference type="InterPro" id="IPR020781">
    <property type="entry name" value="ATPase_OSCP/d_CS"/>
</dbReference>
<evidence type="ECO:0000256" key="6">
    <source>
        <dbReference type="ARBA" id="ARBA00023310"/>
    </source>
</evidence>
<dbReference type="GO" id="GO:0045259">
    <property type="term" value="C:proton-transporting ATP synthase complex"/>
    <property type="evidence" value="ECO:0007669"/>
    <property type="project" value="UniProtKB-KW"/>
</dbReference>
<evidence type="ECO:0000256" key="7">
    <source>
        <dbReference type="HAMAP-Rule" id="MF_01416"/>
    </source>
</evidence>
<keyword evidence="5 7" id="KW-0472">Membrane</keyword>
<evidence type="ECO:0000313" key="9">
    <source>
        <dbReference type="EMBL" id="KHE92918.1"/>
    </source>
</evidence>
<dbReference type="EMBL" id="JRYO01000085">
    <property type="protein sequence ID" value="KHE92918.1"/>
    <property type="molecule type" value="Genomic_DNA"/>
</dbReference>
<dbReference type="Pfam" id="PF00213">
    <property type="entry name" value="OSCP"/>
    <property type="match status" value="1"/>
</dbReference>